<feature type="region of interest" description="Disordered" evidence="1">
    <location>
        <begin position="36"/>
        <end position="83"/>
    </location>
</feature>
<comment type="caution">
    <text evidence="2">The sequence shown here is derived from an EMBL/GenBank/DDBJ whole genome shotgun (WGS) entry which is preliminary data.</text>
</comment>
<feature type="compositionally biased region" description="Low complexity" evidence="1">
    <location>
        <begin position="60"/>
        <end position="74"/>
    </location>
</feature>
<sequence>MSPISTKRVHWEDDFDRFAAPSPFYVTLLVSPIAPSHQLPQSPGRFPSSPRHRLSPAPRPCLRLPSPSPTLSTSQQHQGARVGPRACRVLGPAHLFERLPLLLDHAVTLSRIPTSARAHHTRLPNSSPFLASLYSPLPPSRDLPAHRLLFLKPHRAPPNHSLRTRLQPPSREGVHPRRDRQGREIQRRSLRWPRWVRHGKRRARAAAERITGTPRAGGDRRVL</sequence>
<gene>
    <name evidence="2" type="ORF">EDD18DRAFT_1358783</name>
</gene>
<proteinExistence type="predicted"/>
<keyword evidence="3" id="KW-1185">Reference proteome</keyword>
<dbReference type="Proteomes" id="UP001175228">
    <property type="component" value="Unassembled WGS sequence"/>
</dbReference>
<evidence type="ECO:0000313" key="2">
    <source>
        <dbReference type="EMBL" id="KAK0490145.1"/>
    </source>
</evidence>
<organism evidence="2 3">
    <name type="scientific">Armillaria luteobubalina</name>
    <dbReference type="NCBI Taxonomy" id="153913"/>
    <lineage>
        <taxon>Eukaryota</taxon>
        <taxon>Fungi</taxon>
        <taxon>Dikarya</taxon>
        <taxon>Basidiomycota</taxon>
        <taxon>Agaricomycotina</taxon>
        <taxon>Agaricomycetes</taxon>
        <taxon>Agaricomycetidae</taxon>
        <taxon>Agaricales</taxon>
        <taxon>Marasmiineae</taxon>
        <taxon>Physalacriaceae</taxon>
        <taxon>Armillaria</taxon>
    </lineage>
</organism>
<protein>
    <submittedName>
        <fullName evidence="2">Uncharacterized protein</fullName>
    </submittedName>
</protein>
<accession>A0AA39PU81</accession>
<evidence type="ECO:0000313" key="3">
    <source>
        <dbReference type="Proteomes" id="UP001175228"/>
    </source>
</evidence>
<dbReference type="AlphaFoldDB" id="A0AA39PU81"/>
<name>A0AA39PU81_9AGAR</name>
<dbReference type="EMBL" id="JAUEPU010000034">
    <property type="protein sequence ID" value="KAK0490145.1"/>
    <property type="molecule type" value="Genomic_DNA"/>
</dbReference>
<feature type="region of interest" description="Disordered" evidence="1">
    <location>
        <begin position="201"/>
        <end position="223"/>
    </location>
</feature>
<reference evidence="2" key="1">
    <citation type="submission" date="2023-06" db="EMBL/GenBank/DDBJ databases">
        <authorList>
            <consortium name="Lawrence Berkeley National Laboratory"/>
            <person name="Ahrendt S."/>
            <person name="Sahu N."/>
            <person name="Indic B."/>
            <person name="Wong-Bajracharya J."/>
            <person name="Merenyi Z."/>
            <person name="Ke H.-M."/>
            <person name="Monk M."/>
            <person name="Kocsube S."/>
            <person name="Drula E."/>
            <person name="Lipzen A."/>
            <person name="Balint B."/>
            <person name="Henrissat B."/>
            <person name="Andreopoulos B."/>
            <person name="Martin F.M."/>
            <person name="Harder C.B."/>
            <person name="Rigling D."/>
            <person name="Ford K.L."/>
            <person name="Foster G.D."/>
            <person name="Pangilinan J."/>
            <person name="Papanicolaou A."/>
            <person name="Barry K."/>
            <person name="LaButti K."/>
            <person name="Viragh M."/>
            <person name="Koriabine M."/>
            <person name="Yan M."/>
            <person name="Riley R."/>
            <person name="Champramary S."/>
            <person name="Plett K.L."/>
            <person name="Tsai I.J."/>
            <person name="Slot J."/>
            <person name="Sipos G."/>
            <person name="Plett J."/>
            <person name="Nagy L.G."/>
            <person name="Grigoriev I.V."/>
        </authorList>
    </citation>
    <scope>NUCLEOTIDE SEQUENCE</scope>
    <source>
        <strain evidence="2">HWK02</strain>
    </source>
</reference>
<evidence type="ECO:0000256" key="1">
    <source>
        <dbReference type="SAM" id="MobiDB-lite"/>
    </source>
</evidence>
<feature type="compositionally biased region" description="Basic and acidic residues" evidence="1">
    <location>
        <begin position="172"/>
        <end position="185"/>
    </location>
</feature>
<feature type="region of interest" description="Disordered" evidence="1">
    <location>
        <begin position="154"/>
        <end position="185"/>
    </location>
</feature>